<dbReference type="STRING" id="887144.BJF91_13455"/>
<keyword evidence="2" id="KW-0413">Isomerase</keyword>
<dbReference type="OrthoDB" id="713485at2"/>
<evidence type="ECO:0000313" key="2">
    <source>
        <dbReference type="EMBL" id="MBB4008532.1"/>
    </source>
</evidence>
<dbReference type="GO" id="GO:0016853">
    <property type="term" value="F:isomerase activity"/>
    <property type="evidence" value="ECO:0007669"/>
    <property type="project" value="UniProtKB-KW"/>
</dbReference>
<dbReference type="Proteomes" id="UP000185598">
    <property type="component" value="Unassembled WGS sequence"/>
</dbReference>
<proteinExistence type="predicted"/>
<dbReference type="InterPro" id="IPR011051">
    <property type="entry name" value="RmlC_Cupin_sf"/>
</dbReference>
<evidence type="ECO:0000313" key="3">
    <source>
        <dbReference type="EMBL" id="OLP50312.1"/>
    </source>
</evidence>
<dbReference type="RefSeq" id="WP_075614204.1">
    <property type="nucleotide sequence ID" value="NZ_JACIED010000003.1"/>
</dbReference>
<name>A0A1Q9A6V5_9HYPH</name>
<feature type="domain" description="Cupin type-2" evidence="1">
    <location>
        <begin position="121"/>
        <end position="176"/>
    </location>
</feature>
<dbReference type="Gene3D" id="2.60.120.10">
    <property type="entry name" value="Jelly Rolls"/>
    <property type="match status" value="1"/>
</dbReference>
<evidence type="ECO:0000313" key="4">
    <source>
        <dbReference type="Proteomes" id="UP000185598"/>
    </source>
</evidence>
<reference evidence="3 4" key="1">
    <citation type="submission" date="2016-09" db="EMBL/GenBank/DDBJ databases">
        <title>Rhizobium oryziradicis sp. nov., isolated from the root of rice.</title>
        <authorList>
            <person name="Zhao J."/>
            <person name="Zhang X."/>
        </authorList>
    </citation>
    <scope>NUCLEOTIDE SEQUENCE [LARGE SCALE GENOMIC DNA]</scope>
    <source>
        <strain evidence="3 4">14971</strain>
    </source>
</reference>
<dbReference type="Proteomes" id="UP000544107">
    <property type="component" value="Unassembled WGS sequence"/>
</dbReference>
<dbReference type="EMBL" id="MKIN01000021">
    <property type="protein sequence ID" value="OLP50312.1"/>
    <property type="molecule type" value="Genomic_DNA"/>
</dbReference>
<dbReference type="EMBL" id="JACIED010000003">
    <property type="protein sequence ID" value="MBB4008532.1"/>
    <property type="molecule type" value="Genomic_DNA"/>
</dbReference>
<dbReference type="AlphaFoldDB" id="A0A1Q9A6V5"/>
<dbReference type="PANTHER" id="PTHR36156">
    <property type="entry name" value="SLR2101 PROTEIN"/>
    <property type="match status" value="1"/>
</dbReference>
<comment type="caution">
    <text evidence="3">The sequence shown here is derived from an EMBL/GenBank/DDBJ whole genome shotgun (WGS) entry which is preliminary data.</text>
</comment>
<dbReference type="InterPro" id="IPR013096">
    <property type="entry name" value="Cupin_2"/>
</dbReference>
<reference evidence="2 5" key="2">
    <citation type="submission" date="2020-08" db="EMBL/GenBank/DDBJ databases">
        <title>Genomic Encyclopedia of Type Strains, Phase IV (KMG-IV): sequencing the most valuable type-strain genomes for metagenomic binning, comparative biology and taxonomic classification.</title>
        <authorList>
            <person name="Goeker M."/>
        </authorList>
    </citation>
    <scope>NUCLEOTIDE SEQUENCE [LARGE SCALE GENOMIC DNA]</scope>
    <source>
        <strain evidence="2 5">DSM 100021</strain>
    </source>
</reference>
<dbReference type="Gene3D" id="2.20.70.150">
    <property type="match status" value="1"/>
</dbReference>
<accession>A0A1Q9A6V5</accession>
<dbReference type="Pfam" id="PF07883">
    <property type="entry name" value="Cupin_2"/>
    <property type="match status" value="1"/>
</dbReference>
<dbReference type="InterPro" id="IPR014710">
    <property type="entry name" value="RmlC-like_jellyroll"/>
</dbReference>
<dbReference type="PANTHER" id="PTHR36156:SF2">
    <property type="entry name" value="CUPIN TYPE-2 DOMAIN-CONTAINING PROTEIN"/>
    <property type="match status" value="1"/>
</dbReference>
<evidence type="ECO:0000259" key="1">
    <source>
        <dbReference type="Pfam" id="PF07883"/>
    </source>
</evidence>
<dbReference type="CDD" id="cd02231">
    <property type="entry name" value="cupin_BLL6423-like"/>
    <property type="match status" value="1"/>
</dbReference>
<organism evidence="3 4">
    <name type="scientific">Allorhizobium taibaishanense</name>
    <dbReference type="NCBI Taxonomy" id="887144"/>
    <lineage>
        <taxon>Bacteria</taxon>
        <taxon>Pseudomonadati</taxon>
        <taxon>Pseudomonadota</taxon>
        <taxon>Alphaproteobacteria</taxon>
        <taxon>Hyphomicrobiales</taxon>
        <taxon>Rhizobiaceae</taxon>
        <taxon>Rhizobium/Agrobacterium group</taxon>
        <taxon>Allorhizobium</taxon>
    </lineage>
</organism>
<sequence length="193" mass="20531">MTQLPAITRVVTGHSPDGRAILSQVGPLPTVVELAAIPGTFFHEVWSTGSTPAVLDNGADPTLGPLTLLPPPGGTRMRFVDIPPDTEEFLEKGAGRMSAAFEQIGDETASTVRKDSPHPLMHRTKSLDYGIVITGEMTLVVDDGEMVLKPGSVVIQRGTNHAWANRSGKPCRMLFILVSGVLDPAIAESLNGR</sequence>
<dbReference type="SUPFAM" id="SSF51182">
    <property type="entry name" value="RmlC-like cupins"/>
    <property type="match status" value="1"/>
</dbReference>
<protein>
    <submittedName>
        <fullName evidence="2 3">Cupin</fullName>
    </submittedName>
</protein>
<keyword evidence="4" id="KW-1185">Reference proteome</keyword>
<evidence type="ECO:0000313" key="5">
    <source>
        <dbReference type="Proteomes" id="UP000544107"/>
    </source>
</evidence>
<dbReference type="InterPro" id="IPR047142">
    <property type="entry name" value="OryJ/VirC-like"/>
</dbReference>
<gene>
    <name evidence="3" type="ORF">BJF91_13455</name>
    <name evidence="2" type="ORF">GGQ71_002812</name>
</gene>